<dbReference type="Pfam" id="PF02771">
    <property type="entry name" value="Acyl-CoA_dh_N"/>
    <property type="match status" value="1"/>
</dbReference>
<dbReference type="SUPFAM" id="SSF56645">
    <property type="entry name" value="Acyl-CoA dehydrogenase NM domain-like"/>
    <property type="match status" value="1"/>
</dbReference>
<dbReference type="PANTHER" id="PTHR43884">
    <property type="entry name" value="ACYL-COA DEHYDROGENASE"/>
    <property type="match status" value="1"/>
</dbReference>
<dbReference type="PANTHER" id="PTHR43884:SF1">
    <property type="entry name" value="SHORT_BRANCHED CHAIN SPECIFIC ACYL-COA DEHYDROGENASE, MITOCHONDRIAL"/>
    <property type="match status" value="1"/>
</dbReference>
<dbReference type="GO" id="GO:0050660">
    <property type="term" value="F:flavin adenine dinucleotide binding"/>
    <property type="evidence" value="ECO:0007669"/>
    <property type="project" value="InterPro"/>
</dbReference>
<keyword evidence="2" id="KW-0276">Fatty acid metabolism</keyword>
<keyword evidence="3" id="KW-0560">Oxidoreductase</keyword>
<protein>
    <submittedName>
        <fullName evidence="6">Short/branched chain specific acyl-CoA dehydrogenase</fullName>
    </submittedName>
</protein>
<evidence type="ECO:0000256" key="1">
    <source>
        <dbReference type="ARBA" id="ARBA00005189"/>
    </source>
</evidence>
<dbReference type="AlphaFoldDB" id="A0A2S2QTX7"/>
<organism evidence="6">
    <name type="scientific">Sipha flava</name>
    <name type="common">yellow sugarcane aphid</name>
    <dbReference type="NCBI Taxonomy" id="143950"/>
    <lineage>
        <taxon>Eukaryota</taxon>
        <taxon>Metazoa</taxon>
        <taxon>Ecdysozoa</taxon>
        <taxon>Arthropoda</taxon>
        <taxon>Hexapoda</taxon>
        <taxon>Insecta</taxon>
        <taxon>Pterygota</taxon>
        <taxon>Neoptera</taxon>
        <taxon>Paraneoptera</taxon>
        <taxon>Hemiptera</taxon>
        <taxon>Sternorrhyncha</taxon>
        <taxon>Aphidomorpha</taxon>
        <taxon>Aphidoidea</taxon>
        <taxon>Aphididae</taxon>
        <taxon>Sipha</taxon>
    </lineage>
</organism>
<dbReference type="InterPro" id="IPR013786">
    <property type="entry name" value="AcylCoA_DH/ox_N"/>
</dbReference>
<reference evidence="6" key="1">
    <citation type="submission" date="2018-04" db="EMBL/GenBank/DDBJ databases">
        <title>Transcriptome assembly of Sipha flava.</title>
        <authorList>
            <person name="Scully E.D."/>
            <person name="Geib S.M."/>
            <person name="Palmer N.A."/>
            <person name="Koch K."/>
            <person name="Bradshaw J."/>
            <person name="Heng-Moss T."/>
            <person name="Sarath G."/>
        </authorList>
    </citation>
    <scope>NUCLEOTIDE SEQUENCE</scope>
</reference>
<dbReference type="EMBL" id="GGMS01012006">
    <property type="protein sequence ID" value="MBY81209.1"/>
    <property type="molecule type" value="Transcribed_RNA"/>
</dbReference>
<gene>
    <name evidence="6" type="primary">ACADSB_1</name>
    <name evidence="6" type="ORF">g.15871</name>
</gene>
<evidence type="ECO:0000259" key="5">
    <source>
        <dbReference type="Pfam" id="PF02771"/>
    </source>
</evidence>
<dbReference type="OrthoDB" id="10262177at2759"/>
<dbReference type="FunFam" id="1.10.540.10:FF:000012">
    <property type="entry name" value="Acyl-CoA dehydrogenase short/branched chain"/>
    <property type="match status" value="1"/>
</dbReference>
<feature type="domain" description="Acyl-CoA dehydrogenase/oxidase N-terminal" evidence="5">
    <location>
        <begin position="45"/>
        <end position="155"/>
    </location>
</feature>
<dbReference type="Gene3D" id="1.10.540.10">
    <property type="entry name" value="Acyl-CoA dehydrogenase/oxidase, N-terminal domain"/>
    <property type="match status" value="1"/>
</dbReference>
<evidence type="ECO:0000313" key="6">
    <source>
        <dbReference type="EMBL" id="MBY81209.1"/>
    </source>
</evidence>
<dbReference type="GO" id="GO:0006631">
    <property type="term" value="P:fatty acid metabolic process"/>
    <property type="evidence" value="ECO:0007669"/>
    <property type="project" value="UniProtKB-KW"/>
</dbReference>
<sequence>MRSIILRSQLKAGLFINGLNNLVKCSNYKLRRNQSSTHGPLSILSEDEQFFKETVSKFSQEQITPLIKKMDHEHKIDDELVKKLFENGFMGIEIDQEYGGSGSSFMSSTLTVEEIAKVDPSVSVLVDLQNTLGNNVMIKMGNKEQKEKYLPRLAQNTVSYKFYGVKYSILPM</sequence>
<proteinExistence type="predicted"/>
<keyword evidence="4" id="KW-0443">Lipid metabolism</keyword>
<dbReference type="InterPro" id="IPR009100">
    <property type="entry name" value="AcylCoA_DH/oxidase_NM_dom_sf"/>
</dbReference>
<dbReference type="InterPro" id="IPR037069">
    <property type="entry name" value="AcylCoA_DH/ox_N_sf"/>
</dbReference>
<dbReference type="GO" id="GO:0003995">
    <property type="term" value="F:acyl-CoA dehydrogenase activity"/>
    <property type="evidence" value="ECO:0007669"/>
    <property type="project" value="TreeGrafter"/>
</dbReference>
<name>A0A2S2QTX7_9HEMI</name>
<evidence type="ECO:0000256" key="3">
    <source>
        <dbReference type="ARBA" id="ARBA00023002"/>
    </source>
</evidence>
<evidence type="ECO:0000256" key="4">
    <source>
        <dbReference type="ARBA" id="ARBA00023098"/>
    </source>
</evidence>
<evidence type="ECO:0000256" key="2">
    <source>
        <dbReference type="ARBA" id="ARBA00022832"/>
    </source>
</evidence>
<comment type="pathway">
    <text evidence="1">Lipid metabolism.</text>
</comment>
<accession>A0A2S2QTX7</accession>
<dbReference type="GO" id="GO:0005739">
    <property type="term" value="C:mitochondrion"/>
    <property type="evidence" value="ECO:0007669"/>
    <property type="project" value="TreeGrafter"/>
</dbReference>